<comment type="caution">
    <text evidence="2">The sequence shown here is derived from an EMBL/GenBank/DDBJ whole genome shotgun (WGS) entry which is preliminary data.</text>
</comment>
<dbReference type="EMBL" id="BSXT01001612">
    <property type="protein sequence ID" value="GMF43958.1"/>
    <property type="molecule type" value="Genomic_DNA"/>
</dbReference>
<proteinExistence type="predicted"/>
<evidence type="ECO:0000313" key="2">
    <source>
        <dbReference type="EMBL" id="GMF43958.1"/>
    </source>
</evidence>
<feature type="compositionally biased region" description="Basic and acidic residues" evidence="1">
    <location>
        <begin position="1"/>
        <end position="11"/>
    </location>
</feature>
<name>A0A9W7CVR8_9STRA</name>
<organism evidence="2 3">
    <name type="scientific">Phytophthora fragariaefolia</name>
    <dbReference type="NCBI Taxonomy" id="1490495"/>
    <lineage>
        <taxon>Eukaryota</taxon>
        <taxon>Sar</taxon>
        <taxon>Stramenopiles</taxon>
        <taxon>Oomycota</taxon>
        <taxon>Peronosporomycetes</taxon>
        <taxon>Peronosporales</taxon>
        <taxon>Peronosporaceae</taxon>
        <taxon>Phytophthora</taxon>
    </lineage>
</organism>
<protein>
    <submittedName>
        <fullName evidence="2">Unnamed protein product</fullName>
    </submittedName>
</protein>
<feature type="region of interest" description="Disordered" evidence="1">
    <location>
        <begin position="1"/>
        <end position="33"/>
    </location>
</feature>
<gene>
    <name evidence="2" type="ORF">Pfra01_001510300</name>
</gene>
<evidence type="ECO:0000256" key="1">
    <source>
        <dbReference type="SAM" id="MobiDB-lite"/>
    </source>
</evidence>
<keyword evidence="3" id="KW-1185">Reference proteome</keyword>
<accession>A0A9W7CVR8</accession>
<reference evidence="2" key="1">
    <citation type="submission" date="2023-04" db="EMBL/GenBank/DDBJ databases">
        <title>Phytophthora fragariaefolia NBRC 109709.</title>
        <authorList>
            <person name="Ichikawa N."/>
            <person name="Sato H."/>
            <person name="Tonouchi N."/>
        </authorList>
    </citation>
    <scope>NUCLEOTIDE SEQUENCE</scope>
    <source>
        <strain evidence="2">NBRC 109709</strain>
    </source>
</reference>
<dbReference type="Proteomes" id="UP001165121">
    <property type="component" value="Unassembled WGS sequence"/>
</dbReference>
<sequence length="118" mass="12949">MRNGRVPERRLGRPVRAPTTSQMPSKQKDTNADIENTLTPVIVGERSLGTDICSMWFIIFNDNVPGFPNTLWRMVDSPVHSTYLGEGFPGIPLDIANPLPGPYGTGQLGLAFGKLPRD</sequence>
<evidence type="ECO:0000313" key="3">
    <source>
        <dbReference type="Proteomes" id="UP001165121"/>
    </source>
</evidence>
<dbReference type="OrthoDB" id="417697at2759"/>
<dbReference type="AlphaFoldDB" id="A0A9W7CVR8"/>